<sequence>MRTEISGSGIEFILNVHIISTFQLGVGALLKLEDYFIVI</sequence>
<name>A0A2P2PUZ7_RHIMU</name>
<accession>A0A2P2PUZ7</accession>
<evidence type="ECO:0000313" key="1">
    <source>
        <dbReference type="EMBL" id="MBX58587.1"/>
    </source>
</evidence>
<organism evidence="1">
    <name type="scientific">Rhizophora mucronata</name>
    <name type="common">Asiatic mangrove</name>
    <dbReference type="NCBI Taxonomy" id="61149"/>
    <lineage>
        <taxon>Eukaryota</taxon>
        <taxon>Viridiplantae</taxon>
        <taxon>Streptophyta</taxon>
        <taxon>Embryophyta</taxon>
        <taxon>Tracheophyta</taxon>
        <taxon>Spermatophyta</taxon>
        <taxon>Magnoliopsida</taxon>
        <taxon>eudicotyledons</taxon>
        <taxon>Gunneridae</taxon>
        <taxon>Pentapetalae</taxon>
        <taxon>rosids</taxon>
        <taxon>fabids</taxon>
        <taxon>Malpighiales</taxon>
        <taxon>Rhizophoraceae</taxon>
        <taxon>Rhizophora</taxon>
    </lineage>
</organism>
<protein>
    <submittedName>
        <fullName evidence="1">Uncharacterized protein</fullName>
    </submittedName>
</protein>
<dbReference type="EMBL" id="GGEC01078103">
    <property type="protein sequence ID" value="MBX58587.1"/>
    <property type="molecule type" value="Transcribed_RNA"/>
</dbReference>
<reference evidence="1" key="1">
    <citation type="submission" date="2018-02" db="EMBL/GenBank/DDBJ databases">
        <title>Rhizophora mucronata_Transcriptome.</title>
        <authorList>
            <person name="Meera S.P."/>
            <person name="Sreeshan A."/>
            <person name="Augustine A."/>
        </authorList>
    </citation>
    <scope>NUCLEOTIDE SEQUENCE</scope>
    <source>
        <tissue evidence="1">Leaf</tissue>
    </source>
</reference>
<dbReference type="AlphaFoldDB" id="A0A2P2PUZ7"/>
<proteinExistence type="predicted"/>